<feature type="compositionally biased region" description="Polar residues" evidence="1">
    <location>
        <begin position="13"/>
        <end position="23"/>
    </location>
</feature>
<feature type="region of interest" description="Disordered" evidence="1">
    <location>
        <begin position="1"/>
        <end position="53"/>
    </location>
</feature>
<organism evidence="2 3">
    <name type="scientific">Heterobasidion irregulare (strain TC 32-1)</name>
    <dbReference type="NCBI Taxonomy" id="747525"/>
    <lineage>
        <taxon>Eukaryota</taxon>
        <taxon>Fungi</taxon>
        <taxon>Dikarya</taxon>
        <taxon>Basidiomycota</taxon>
        <taxon>Agaricomycotina</taxon>
        <taxon>Agaricomycetes</taxon>
        <taxon>Russulales</taxon>
        <taxon>Bondarzewiaceae</taxon>
        <taxon>Heterobasidion</taxon>
        <taxon>Heterobasidion annosum species complex</taxon>
    </lineage>
</organism>
<feature type="region of interest" description="Disordered" evidence="1">
    <location>
        <begin position="133"/>
        <end position="186"/>
    </location>
</feature>
<reference evidence="2 3" key="1">
    <citation type="journal article" date="2012" name="New Phytol.">
        <title>Insight into trade-off between wood decay and parasitism from the genome of a fungal forest pathogen.</title>
        <authorList>
            <person name="Olson A."/>
            <person name="Aerts A."/>
            <person name="Asiegbu F."/>
            <person name="Belbahri L."/>
            <person name="Bouzid O."/>
            <person name="Broberg A."/>
            <person name="Canback B."/>
            <person name="Coutinho P.M."/>
            <person name="Cullen D."/>
            <person name="Dalman K."/>
            <person name="Deflorio G."/>
            <person name="van Diepen L.T."/>
            <person name="Dunand C."/>
            <person name="Duplessis S."/>
            <person name="Durling M."/>
            <person name="Gonthier P."/>
            <person name="Grimwood J."/>
            <person name="Fossdal C.G."/>
            <person name="Hansson D."/>
            <person name="Henrissat B."/>
            <person name="Hietala A."/>
            <person name="Himmelstrand K."/>
            <person name="Hoffmeister D."/>
            <person name="Hogberg N."/>
            <person name="James T.Y."/>
            <person name="Karlsson M."/>
            <person name="Kohler A."/>
            <person name="Kues U."/>
            <person name="Lee Y.H."/>
            <person name="Lin Y.C."/>
            <person name="Lind M."/>
            <person name="Lindquist E."/>
            <person name="Lombard V."/>
            <person name="Lucas S."/>
            <person name="Lunden K."/>
            <person name="Morin E."/>
            <person name="Murat C."/>
            <person name="Park J."/>
            <person name="Raffaello T."/>
            <person name="Rouze P."/>
            <person name="Salamov A."/>
            <person name="Schmutz J."/>
            <person name="Solheim H."/>
            <person name="Stahlberg J."/>
            <person name="Velez H."/>
            <person name="de Vries R.P."/>
            <person name="Wiebenga A."/>
            <person name="Woodward S."/>
            <person name="Yakovlev I."/>
            <person name="Garbelotto M."/>
            <person name="Martin F."/>
            <person name="Grigoriev I.V."/>
            <person name="Stenlid J."/>
        </authorList>
    </citation>
    <scope>NUCLEOTIDE SEQUENCE [LARGE SCALE GENOMIC DNA]</scope>
    <source>
        <strain evidence="2 3">TC 32-1</strain>
    </source>
</reference>
<sequence>MSKPRPILKRSSHTVPLSSPPSSRDQHRFSPPQHTPPRRIHNVRFPPSPTLTHTFSTHAASSYDRSPIVVLPNTCALPARGCPGRTYLPGDAPGSPGGSPDKEKRRSQKNRGKHVHPRAAFAFGLHSSKACDIDGSASSSASSHVGSSMATPVAPVPSLIPDLSSESDESDGFISPPPGSNVFTSTPIAMHSKLSVAGDMLTPRTPPNTDLLSFLPYTPSSSQSQLHRPEHTSEDQYQHHTYEEERRRRREREKERDRTKRDRECEQRARLRARDRDSSRDLERQISGLALEEEDEGDDDEGDDDIRPGRYKTFGATSTLAGFSLSDPDDGCLGGF</sequence>
<evidence type="ECO:0000313" key="3">
    <source>
        <dbReference type="Proteomes" id="UP000030671"/>
    </source>
</evidence>
<dbReference type="OrthoDB" id="3187054at2759"/>
<dbReference type="Proteomes" id="UP000030671">
    <property type="component" value="Unassembled WGS sequence"/>
</dbReference>
<accession>W4JVW2</accession>
<dbReference type="eggNOG" id="ENOG502STQH">
    <property type="taxonomic scope" value="Eukaryota"/>
</dbReference>
<feature type="compositionally biased region" description="Low complexity" evidence="1">
    <location>
        <begin position="135"/>
        <end position="148"/>
    </location>
</feature>
<name>W4JVW2_HETIT</name>
<dbReference type="RefSeq" id="XP_009549724.1">
    <property type="nucleotide sequence ID" value="XM_009551429.1"/>
</dbReference>
<feature type="compositionally biased region" description="Basic residues" evidence="1">
    <location>
        <begin position="1"/>
        <end position="12"/>
    </location>
</feature>
<dbReference type="EMBL" id="KI925462">
    <property type="protein sequence ID" value="ETW77687.1"/>
    <property type="molecule type" value="Genomic_DNA"/>
</dbReference>
<gene>
    <name evidence="2" type="ORF">HETIRDRAFT_453834</name>
</gene>
<feature type="region of interest" description="Disordered" evidence="1">
    <location>
        <begin position="80"/>
        <end position="117"/>
    </location>
</feature>
<dbReference type="GeneID" id="20676438"/>
<feature type="compositionally biased region" description="Basic and acidic residues" evidence="1">
    <location>
        <begin position="227"/>
        <end position="284"/>
    </location>
</feature>
<dbReference type="STRING" id="747525.W4JVW2"/>
<protein>
    <submittedName>
        <fullName evidence="2">Uncharacterized protein</fullName>
    </submittedName>
</protein>
<evidence type="ECO:0000313" key="2">
    <source>
        <dbReference type="EMBL" id="ETW77687.1"/>
    </source>
</evidence>
<dbReference type="InParanoid" id="W4JVW2"/>
<proteinExistence type="predicted"/>
<dbReference type="KEGG" id="hir:HETIRDRAFT_453834"/>
<dbReference type="AlphaFoldDB" id="W4JVW2"/>
<feature type="region of interest" description="Disordered" evidence="1">
    <location>
        <begin position="198"/>
        <end position="311"/>
    </location>
</feature>
<dbReference type="HOGENOM" id="CLU_046439_0_0_1"/>
<evidence type="ECO:0000256" key="1">
    <source>
        <dbReference type="SAM" id="MobiDB-lite"/>
    </source>
</evidence>
<feature type="compositionally biased region" description="Acidic residues" evidence="1">
    <location>
        <begin position="291"/>
        <end position="304"/>
    </location>
</feature>
<feature type="compositionally biased region" description="Basic residues" evidence="1">
    <location>
        <begin position="105"/>
        <end position="117"/>
    </location>
</feature>
<keyword evidence="3" id="KW-1185">Reference proteome</keyword>